<dbReference type="PANTHER" id="PTHR43229:SF2">
    <property type="entry name" value="NODULATION PROTEIN J"/>
    <property type="match status" value="1"/>
</dbReference>
<dbReference type="PANTHER" id="PTHR43229">
    <property type="entry name" value="NODULATION PROTEIN J"/>
    <property type="match status" value="1"/>
</dbReference>
<reference evidence="7 8" key="1">
    <citation type="submission" date="2023-09" db="EMBL/GenBank/DDBJ databases">
        <authorList>
            <person name="Page C.A."/>
            <person name="Perez-Diaz I.M."/>
        </authorList>
    </citation>
    <scope>NUCLEOTIDE SEQUENCE [LARGE SCALE GENOMIC DNA]</scope>
    <source>
        <strain evidence="7 8">Ll15</strain>
    </source>
</reference>
<keyword evidence="3 5" id="KW-1133">Transmembrane helix</keyword>
<keyword evidence="2 5" id="KW-0812">Transmembrane</keyword>
<keyword evidence="8" id="KW-1185">Reference proteome</keyword>
<dbReference type="Pfam" id="PF01061">
    <property type="entry name" value="ABC2_membrane"/>
    <property type="match status" value="1"/>
</dbReference>
<dbReference type="InterPro" id="IPR051784">
    <property type="entry name" value="Nod_factor_ABC_transporter"/>
</dbReference>
<evidence type="ECO:0000313" key="8">
    <source>
        <dbReference type="Proteomes" id="UP001322664"/>
    </source>
</evidence>
<comment type="subcellular location">
    <subcellularLocation>
        <location evidence="5">Cell membrane</location>
        <topology evidence="5">Multi-pass membrane protein</topology>
    </subcellularLocation>
    <subcellularLocation>
        <location evidence="1">Membrane</location>
        <topology evidence="1">Multi-pass membrane protein</topology>
    </subcellularLocation>
</comment>
<evidence type="ECO:0000256" key="4">
    <source>
        <dbReference type="ARBA" id="ARBA00023136"/>
    </source>
</evidence>
<evidence type="ECO:0000256" key="1">
    <source>
        <dbReference type="ARBA" id="ARBA00004141"/>
    </source>
</evidence>
<feature type="domain" description="ABC transmembrane type-2" evidence="6">
    <location>
        <begin position="26"/>
        <end position="249"/>
    </location>
</feature>
<dbReference type="RefSeq" id="WP_319836029.1">
    <property type="nucleotide sequence ID" value="NZ_CP137624.1"/>
</dbReference>
<feature type="transmembrane region" description="Helical" evidence="5">
    <location>
        <begin position="137"/>
        <end position="158"/>
    </location>
</feature>
<protein>
    <recommendedName>
        <fullName evidence="5">Transport permease protein</fullName>
    </recommendedName>
</protein>
<comment type="similarity">
    <text evidence="5">Belongs to the ABC-2 integral membrane protein family.</text>
</comment>
<keyword evidence="5" id="KW-0813">Transport</keyword>
<dbReference type="EMBL" id="CP137624">
    <property type="protein sequence ID" value="WPK10900.1"/>
    <property type="molecule type" value="Genomic_DNA"/>
</dbReference>
<keyword evidence="4 5" id="KW-0472">Membrane</keyword>
<organism evidence="7 8">
    <name type="scientific">Lysinibacillus louembei</name>
    <dbReference type="NCBI Taxonomy" id="1470088"/>
    <lineage>
        <taxon>Bacteria</taxon>
        <taxon>Bacillati</taxon>
        <taxon>Bacillota</taxon>
        <taxon>Bacilli</taxon>
        <taxon>Bacillales</taxon>
        <taxon>Bacillaceae</taxon>
        <taxon>Lysinibacillus</taxon>
    </lineage>
</organism>
<dbReference type="InterPro" id="IPR000412">
    <property type="entry name" value="ABC_2_transport"/>
</dbReference>
<feature type="transmembrane region" description="Helical" evidence="5">
    <location>
        <begin position="26"/>
        <end position="50"/>
    </location>
</feature>
<keyword evidence="5" id="KW-1003">Cell membrane</keyword>
<proteinExistence type="inferred from homology"/>
<feature type="transmembrane region" description="Helical" evidence="5">
    <location>
        <begin position="56"/>
        <end position="79"/>
    </location>
</feature>
<dbReference type="Proteomes" id="UP001322664">
    <property type="component" value="Chromosome"/>
</dbReference>
<dbReference type="PROSITE" id="PS51012">
    <property type="entry name" value="ABC_TM2"/>
    <property type="match status" value="1"/>
</dbReference>
<evidence type="ECO:0000259" key="6">
    <source>
        <dbReference type="PROSITE" id="PS51012"/>
    </source>
</evidence>
<evidence type="ECO:0000313" key="7">
    <source>
        <dbReference type="EMBL" id="WPK10900.1"/>
    </source>
</evidence>
<dbReference type="PRINTS" id="PR00164">
    <property type="entry name" value="ABC2TRNSPORT"/>
</dbReference>
<gene>
    <name evidence="7" type="ORF">R6U77_13530</name>
</gene>
<feature type="transmembrane region" description="Helical" evidence="5">
    <location>
        <begin position="232"/>
        <end position="249"/>
    </location>
</feature>
<evidence type="ECO:0000256" key="2">
    <source>
        <dbReference type="ARBA" id="ARBA00022692"/>
    </source>
</evidence>
<evidence type="ECO:0000256" key="3">
    <source>
        <dbReference type="ARBA" id="ARBA00022989"/>
    </source>
</evidence>
<feature type="transmembrane region" description="Helical" evidence="5">
    <location>
        <begin position="110"/>
        <end position="131"/>
    </location>
</feature>
<evidence type="ECO:0000256" key="5">
    <source>
        <dbReference type="RuleBase" id="RU361157"/>
    </source>
</evidence>
<sequence length="262" mass="28780">MAALIRFMRHARLSYKAMFSMLQLKVYVLVMVLSPLSQLLFFSMLVRYIYQGEGLSGYIAANALLLCVMNSVFGMMTVIMSDRGMGTLPLVIVTPANKGLLFLARSVPHIMNGIVTACLGLLFGVLVFQITLSFSTFLLLVCIWLVSIFAACGLGLILASCSLWTPSMHLLANLLASTLLLLSGANYSLQVMPDWLRFIAQALPLTRGVELTKAIVGGRDVSQFAILLTEEFLLGCVFFLIGIVAMRYAEMIARRKGTMELS</sequence>
<feature type="transmembrane region" description="Helical" evidence="5">
    <location>
        <begin position="170"/>
        <end position="189"/>
    </location>
</feature>
<dbReference type="InterPro" id="IPR013525">
    <property type="entry name" value="ABC2_TM"/>
</dbReference>
<name>A0ABZ0RTR1_9BACI</name>
<accession>A0ABZ0RTR1</accession>
<dbReference type="InterPro" id="IPR047817">
    <property type="entry name" value="ABC2_TM_bact-type"/>
</dbReference>
<dbReference type="PIRSF" id="PIRSF006648">
    <property type="entry name" value="DrrB"/>
    <property type="match status" value="1"/>
</dbReference>